<dbReference type="RefSeq" id="WP_229914246.1">
    <property type="nucleotide sequence ID" value="NZ_BNAT01000034.1"/>
</dbReference>
<feature type="compositionally biased region" description="Basic and acidic residues" evidence="1">
    <location>
        <begin position="1"/>
        <end position="12"/>
    </location>
</feature>
<comment type="caution">
    <text evidence="2">The sequence shown here is derived from an EMBL/GenBank/DDBJ whole genome shotgun (WGS) entry which is preliminary data.</text>
</comment>
<dbReference type="Proteomes" id="UP000603227">
    <property type="component" value="Unassembled WGS sequence"/>
</dbReference>
<feature type="region of interest" description="Disordered" evidence="1">
    <location>
        <begin position="1"/>
        <end position="24"/>
    </location>
</feature>
<reference evidence="2" key="2">
    <citation type="submission" date="2020-09" db="EMBL/GenBank/DDBJ databases">
        <authorList>
            <person name="Sun Q."/>
            <person name="Zhou Y."/>
        </authorList>
    </citation>
    <scope>NUCLEOTIDE SEQUENCE</scope>
    <source>
        <strain evidence="2">CGMCC 4.7403</strain>
    </source>
</reference>
<keyword evidence="3" id="KW-1185">Reference proteome</keyword>
<reference evidence="2" key="1">
    <citation type="journal article" date="2014" name="Int. J. Syst. Evol. Microbiol.">
        <title>Complete genome sequence of Corynebacterium casei LMG S-19264T (=DSM 44701T), isolated from a smear-ripened cheese.</title>
        <authorList>
            <consortium name="US DOE Joint Genome Institute (JGI-PGF)"/>
            <person name="Walter F."/>
            <person name="Albersmeier A."/>
            <person name="Kalinowski J."/>
            <person name="Ruckert C."/>
        </authorList>
    </citation>
    <scope>NUCLEOTIDE SEQUENCE</scope>
    <source>
        <strain evidence="2">CGMCC 4.7403</strain>
    </source>
</reference>
<evidence type="ECO:0000313" key="2">
    <source>
        <dbReference type="EMBL" id="GHE49910.1"/>
    </source>
</evidence>
<evidence type="ECO:0000256" key="1">
    <source>
        <dbReference type="SAM" id="MobiDB-lite"/>
    </source>
</evidence>
<gene>
    <name evidence="2" type="ORF">GCM10017771_71490</name>
</gene>
<proteinExistence type="predicted"/>
<feature type="region of interest" description="Disordered" evidence="1">
    <location>
        <begin position="154"/>
        <end position="180"/>
    </location>
</feature>
<sequence length="180" mass="19365">MTATGDECHEDHGDDDDGTGVPYTDTSQARLVMAYEAYELAELARAAVPVGEHELRPDGTTGAPGSVLADADRILTAAHRFLEAAVVYERLGGADWRLIGALLNLPPQTARDRFATAVDRAPGEARWWQTHVARHPRDAALDLDDWVLRHEDGDGADLGTAPVSGGLVHGNPRRRDGDSP</sequence>
<evidence type="ECO:0000313" key="3">
    <source>
        <dbReference type="Proteomes" id="UP000603227"/>
    </source>
</evidence>
<accession>A0A918ZF57</accession>
<organism evidence="2 3">
    <name type="scientific">Streptomyces capitiformicae</name>
    <dbReference type="NCBI Taxonomy" id="2014920"/>
    <lineage>
        <taxon>Bacteria</taxon>
        <taxon>Bacillati</taxon>
        <taxon>Actinomycetota</taxon>
        <taxon>Actinomycetes</taxon>
        <taxon>Kitasatosporales</taxon>
        <taxon>Streptomycetaceae</taxon>
        <taxon>Streptomyces</taxon>
    </lineage>
</organism>
<protein>
    <submittedName>
        <fullName evidence="2">Uncharacterized protein</fullName>
    </submittedName>
</protein>
<name>A0A918ZF57_9ACTN</name>
<dbReference type="AlphaFoldDB" id="A0A918ZF57"/>
<dbReference type="EMBL" id="BNAT01000034">
    <property type="protein sequence ID" value="GHE49910.1"/>
    <property type="molecule type" value="Genomic_DNA"/>
</dbReference>